<dbReference type="AlphaFoldDB" id="A0A0E9VWI1"/>
<organism evidence="1">
    <name type="scientific">Anguilla anguilla</name>
    <name type="common">European freshwater eel</name>
    <name type="synonym">Muraena anguilla</name>
    <dbReference type="NCBI Taxonomy" id="7936"/>
    <lineage>
        <taxon>Eukaryota</taxon>
        <taxon>Metazoa</taxon>
        <taxon>Chordata</taxon>
        <taxon>Craniata</taxon>
        <taxon>Vertebrata</taxon>
        <taxon>Euteleostomi</taxon>
        <taxon>Actinopterygii</taxon>
        <taxon>Neopterygii</taxon>
        <taxon>Teleostei</taxon>
        <taxon>Anguilliformes</taxon>
        <taxon>Anguillidae</taxon>
        <taxon>Anguilla</taxon>
    </lineage>
</organism>
<protein>
    <submittedName>
        <fullName evidence="1">Uncharacterized protein</fullName>
    </submittedName>
</protein>
<evidence type="ECO:0000313" key="1">
    <source>
        <dbReference type="EMBL" id="JAH82416.1"/>
    </source>
</evidence>
<proteinExistence type="predicted"/>
<accession>A0A0E9VWI1</accession>
<sequence>MCRTRTEVYKITGGDYRILMELIWGL</sequence>
<name>A0A0E9VWI1_ANGAN</name>
<reference evidence="1" key="1">
    <citation type="submission" date="2014-11" db="EMBL/GenBank/DDBJ databases">
        <authorList>
            <person name="Amaro Gonzalez C."/>
        </authorList>
    </citation>
    <scope>NUCLEOTIDE SEQUENCE</scope>
</reference>
<dbReference type="EMBL" id="GBXM01026161">
    <property type="protein sequence ID" value="JAH82416.1"/>
    <property type="molecule type" value="Transcribed_RNA"/>
</dbReference>
<reference evidence="1" key="2">
    <citation type="journal article" date="2015" name="Fish Shellfish Immunol.">
        <title>Early steps in the European eel (Anguilla anguilla)-Vibrio vulnificus interaction in the gills: Role of the RtxA13 toxin.</title>
        <authorList>
            <person name="Callol A."/>
            <person name="Pajuelo D."/>
            <person name="Ebbesson L."/>
            <person name="Teles M."/>
            <person name="MacKenzie S."/>
            <person name="Amaro C."/>
        </authorList>
    </citation>
    <scope>NUCLEOTIDE SEQUENCE</scope>
</reference>